<dbReference type="EMBL" id="JAEHOE010000128">
    <property type="protein sequence ID" value="KAG2485479.1"/>
    <property type="molecule type" value="Genomic_DNA"/>
</dbReference>
<feature type="compositionally biased region" description="Low complexity" evidence="2">
    <location>
        <begin position="271"/>
        <end position="286"/>
    </location>
</feature>
<feature type="region of interest" description="Disordered" evidence="2">
    <location>
        <begin position="653"/>
        <end position="691"/>
    </location>
</feature>
<feature type="compositionally biased region" description="Low complexity" evidence="2">
    <location>
        <begin position="1190"/>
        <end position="1204"/>
    </location>
</feature>
<feature type="compositionally biased region" description="Low complexity" evidence="2">
    <location>
        <begin position="421"/>
        <end position="438"/>
    </location>
</feature>
<sequence length="1829" mass="184188">MSTPALTDGLSSGVSSEPDPPATGVFELLHDSFNRYFLHSRALYSAVLPLRNNEKGPRLLRRNLLYRHGPTTGSGSAAEQQPDCHRRRLVISAQRWSSGPGAPASASVRAAGSSRSLAGLNSVKHESHRPQPGPAPALSPAVRWRYVVAAVCVESFSCPDRLVPLPGYAWLLALPPGPPPAATQGEAAQRGGGGGAGGAADPGPAAGGAGGCGGAGAPGRGAQDARAEGAAVVGVSPAVAAAAEAAARRAGWRPCPRDRRLHARSAPAVNGQEADGGSQAQAQAAPPRGGLADIELCLSDLELPEVPHLRLLLLYSDEVSEEALGYCKRSVCTINCEGAAGVTALTASDTSMVFNTFPAAVLGPTGEQQGSGGSGRAGQDSKQSAPAPPVWAAVLAPALTPAEAAEAQAQGWRPCGPHSLPPAAGTSAGRGRGSAPSPDLRWPALVGSVTPSPAAAAPSGGGTALRVRLAACGLALQVVQDSPNPVVAPGGAPNPVVAITISPLRGAGAEAQAGGQVAGGAAGPPEPVNLDPGLDLAPTLDLGIRGWTLAALRDGSELGPGPSSAAADPTLVRGAEPGAVSAAQERRRRRLLARRRRLLRHPGEDLDAALPVGVRRLLPLEWVWHEPVPAAAAADSGGGCPFVRLPNGCFGDPDSADLPDPDSAEPQKAAAAAAGTGGAGASGGGGSGGVAVGREVQRESTSCLTCLVCSDPHVYDNLACLMAHVRASHGELTAVLSYNGTARAAQVVEAARAARDAAGDDGAPDAEPLVLPPLATIHLSPAPGAQDWWSVSCRSQRADKHEAEALGPDGLPLPAHPDPVYADPYDAAPPMSYIETDWVMYGGRVYEFDPADRHAPGGPGPAALEGEGQDEAGRRHEGAGEAGPGSGAGAERQRLQAGRRPGAAAGGSPLGRGVHEDADGTICIDSSSDEEGEPQQRTQSLAAPGSRKAAAAAAPPPAKQTPAPASLGKAGTQQQQPAVGPKSAPAPKAPAQPKGGEAAPSSGPRPLKRTRSADAGAAAANGTTDDAPQLVPQPPAKRARPCPSDAAAAFRLRLPDPTPAPALCGLLMAARVGTGPGDPPQRGVWRRKPAVPCRLVWTGDQSGVEELMAARAAGGALRSGGAPQDDSARRLAHSAGGARRGQEAEAGAQARVEAGRRREEGGGSGKKAGSRRRRRRDPNASPEQRRRSGAALELHLAAAAAAEAPRAPQLPRGTAHAGAAQPLGLPPRPPAPGALAAGRPAPAPAPPLGRSGGSGSADDFLRVPVPGPGLCVSFTRPRLFVHSRSIVPITQEELHQRFAAAPDAVQGASAAPDSEDDTEEDEEWMRNERARIAGLAAPHSADCELPATVAITPGEQLLMVYWNRFARRRPLWGDKITAERVEQFAGSREGGEVARLPPRSYSELRRALAVHLLVLREYGLAGPEAVLRCLSDLDRRHAEAHAGPAPAAQHGSAGGGAAAAGGGCGGVTGTVMAAGTAGGGHNSPVKALTAFGQMAKDVLYGNKSEGLFGAAGTAKVAVSSVTASGVNFTTTAMTPTAGGSLTGQVLASYASKDGAWLGDVLLTKSGIAEVTTSYGFTLPPPPPRDGEGEGRPPSKPGRLALGGIVSLPALSVPEQALPPKLTVDYAGRNLHVKTSATATARPLLTAAVVAGAGRVAVGGDAVVSTSQGPTPRVTRWSAAAAWHDDRQHVGLTLAGGGATATLLYGYSLQPGVTLGAEAVADVRSAAGLVKAAGGSGAGAGEVGVAPVPVPRPPPSFAVGASFKLPARSKNGSSSSGSSSGVVKVKVSSTGSVSLLYRDVLAQGPSITLTAVVDGRDLAKAPRLGLSMDI</sequence>
<feature type="region of interest" description="Disordered" evidence="2">
    <location>
        <begin position="266"/>
        <end position="286"/>
    </location>
</feature>
<feature type="compositionally biased region" description="Low complexity" evidence="2">
    <location>
        <begin position="664"/>
        <end position="674"/>
    </location>
</feature>
<feature type="region of interest" description="Disordered" evidence="2">
    <location>
        <begin position="363"/>
        <end position="387"/>
    </location>
</feature>
<protein>
    <submittedName>
        <fullName evidence="3">Uncharacterized protein</fullName>
    </submittedName>
</protein>
<feature type="compositionally biased region" description="Low complexity" evidence="2">
    <location>
        <begin position="1013"/>
        <end position="1027"/>
    </location>
</feature>
<feature type="compositionally biased region" description="Low complexity" evidence="2">
    <location>
        <begin position="942"/>
        <end position="953"/>
    </location>
</feature>
<dbReference type="Pfam" id="PF01459">
    <property type="entry name" value="Porin_3"/>
    <property type="match status" value="1"/>
</dbReference>
<dbReference type="PANTHER" id="PTHR11743:SF70">
    <property type="entry name" value="GH26960P-RELATED"/>
    <property type="match status" value="1"/>
</dbReference>
<feature type="compositionally biased region" description="Polar residues" evidence="2">
    <location>
        <begin position="1"/>
        <end position="15"/>
    </location>
</feature>
<feature type="region of interest" description="Disordered" evidence="2">
    <location>
        <begin position="851"/>
        <end position="1044"/>
    </location>
</feature>
<comment type="caution">
    <text evidence="3">The sequence shown here is derived from an EMBL/GenBank/DDBJ whole genome shotgun (WGS) entry which is preliminary data.</text>
</comment>
<dbReference type="GO" id="GO:0008308">
    <property type="term" value="F:voltage-gated monoatomic anion channel activity"/>
    <property type="evidence" value="ECO:0007669"/>
    <property type="project" value="InterPro"/>
</dbReference>
<feature type="compositionally biased region" description="Acidic residues" evidence="2">
    <location>
        <begin position="654"/>
        <end position="663"/>
    </location>
</feature>
<dbReference type="InterPro" id="IPR023614">
    <property type="entry name" value="Porin_dom_sf"/>
</dbReference>
<proteinExistence type="inferred from homology"/>
<dbReference type="PANTHER" id="PTHR11743">
    <property type="entry name" value="VOLTAGE-DEPENDENT ANION-SELECTIVE CHANNEL"/>
    <property type="match status" value="1"/>
</dbReference>
<name>A0A835XT29_9CHLO</name>
<feature type="region of interest" description="Disordered" evidence="2">
    <location>
        <begin position="1116"/>
        <end position="1260"/>
    </location>
</feature>
<feature type="region of interest" description="Disordered" evidence="2">
    <location>
        <begin position="1573"/>
        <end position="1598"/>
    </location>
</feature>
<feature type="region of interest" description="Disordered" evidence="2">
    <location>
        <begin position="405"/>
        <end position="442"/>
    </location>
</feature>
<evidence type="ECO:0000313" key="4">
    <source>
        <dbReference type="Proteomes" id="UP000612055"/>
    </source>
</evidence>
<dbReference type="InterPro" id="IPR001925">
    <property type="entry name" value="Porin_Euk"/>
</dbReference>
<feature type="compositionally biased region" description="Low complexity" evidence="2">
    <location>
        <begin position="977"/>
        <end position="1000"/>
    </location>
</feature>
<comment type="similarity">
    <text evidence="1">Belongs to the eukaryotic mitochondrial porin (TC 1.B.8.1) family.</text>
</comment>
<keyword evidence="4" id="KW-1185">Reference proteome</keyword>
<accession>A0A835XT29</accession>
<feature type="compositionally biased region" description="Gly residues" evidence="2">
    <location>
        <begin position="675"/>
        <end position="691"/>
    </location>
</feature>
<dbReference type="InterPro" id="IPR027246">
    <property type="entry name" value="Porin_Euk/Tom40"/>
</dbReference>
<evidence type="ECO:0000313" key="3">
    <source>
        <dbReference type="EMBL" id="KAG2485479.1"/>
    </source>
</evidence>
<feature type="region of interest" description="Disordered" evidence="2">
    <location>
        <begin position="180"/>
        <end position="202"/>
    </location>
</feature>
<dbReference type="Proteomes" id="UP000612055">
    <property type="component" value="Unassembled WGS sequence"/>
</dbReference>
<feature type="region of interest" description="Disordered" evidence="2">
    <location>
        <begin position="557"/>
        <end position="586"/>
    </location>
</feature>
<evidence type="ECO:0000256" key="2">
    <source>
        <dbReference type="SAM" id="MobiDB-lite"/>
    </source>
</evidence>
<feature type="region of interest" description="Disordered" evidence="2">
    <location>
        <begin position="1"/>
        <end position="20"/>
    </location>
</feature>
<dbReference type="Gene3D" id="2.40.160.10">
    <property type="entry name" value="Porin"/>
    <property type="match status" value="1"/>
</dbReference>
<dbReference type="GO" id="GO:0005741">
    <property type="term" value="C:mitochondrial outer membrane"/>
    <property type="evidence" value="ECO:0007669"/>
    <property type="project" value="InterPro"/>
</dbReference>
<feature type="compositionally biased region" description="Gly residues" evidence="2">
    <location>
        <begin position="190"/>
        <end position="202"/>
    </location>
</feature>
<organism evidence="3 4">
    <name type="scientific">Edaphochlamys debaryana</name>
    <dbReference type="NCBI Taxonomy" id="47281"/>
    <lineage>
        <taxon>Eukaryota</taxon>
        <taxon>Viridiplantae</taxon>
        <taxon>Chlorophyta</taxon>
        <taxon>core chlorophytes</taxon>
        <taxon>Chlorophyceae</taxon>
        <taxon>CS clade</taxon>
        <taxon>Chlamydomonadales</taxon>
        <taxon>Chlamydomonadales incertae sedis</taxon>
        <taxon>Edaphochlamys</taxon>
    </lineage>
</organism>
<reference evidence="3" key="1">
    <citation type="journal article" date="2020" name="bioRxiv">
        <title>Comparative genomics of Chlamydomonas.</title>
        <authorList>
            <person name="Craig R.J."/>
            <person name="Hasan A.R."/>
            <person name="Ness R.W."/>
            <person name="Keightley P.D."/>
        </authorList>
    </citation>
    <scope>NUCLEOTIDE SEQUENCE</scope>
    <source>
        <strain evidence="3">CCAP 11/70</strain>
    </source>
</reference>
<dbReference type="OrthoDB" id="548208at2759"/>
<evidence type="ECO:0000256" key="1">
    <source>
        <dbReference type="ARBA" id="ARBA00009624"/>
    </source>
</evidence>
<gene>
    <name evidence="3" type="ORF">HYH03_015754</name>
</gene>